<proteinExistence type="predicted"/>
<gene>
    <name evidence="1" type="ORF">METZ01_LOCUS485794</name>
</gene>
<feature type="non-terminal residue" evidence="1">
    <location>
        <position position="1"/>
    </location>
</feature>
<name>A0A383CLL2_9ZZZZ</name>
<evidence type="ECO:0000313" key="1">
    <source>
        <dbReference type="EMBL" id="SVE32940.1"/>
    </source>
</evidence>
<organism evidence="1">
    <name type="scientific">marine metagenome</name>
    <dbReference type="NCBI Taxonomy" id="408172"/>
    <lineage>
        <taxon>unclassified sequences</taxon>
        <taxon>metagenomes</taxon>
        <taxon>ecological metagenomes</taxon>
    </lineage>
</organism>
<sequence>PSQKLIKINKIGPPFLNDLIGQNLIFGEHTYQISSVDDNTKIYRCKTSHTSDTFALDLQNSRWEEVTGADLAAIDESTVLLWNTENAYSKDDFAKFNIDLFETVTVNINLLQTVYAGSNTTLELVPLYTREIVKKGETFEFNLYTDNANEVAESNKTFVVKTLGEVDSVIKWISEENLASISANYISNLQLTATSTVPNANLIYALTKGRLPSGLTLLFDGSISGKIKVFADTNNIGLTI</sequence>
<dbReference type="AlphaFoldDB" id="A0A383CLL2"/>
<reference evidence="1" key="1">
    <citation type="submission" date="2018-05" db="EMBL/GenBank/DDBJ databases">
        <authorList>
            <person name="Lanie J.A."/>
            <person name="Ng W.-L."/>
            <person name="Kazmierczak K.M."/>
            <person name="Andrzejewski T.M."/>
            <person name="Davidsen T.M."/>
            <person name="Wayne K.J."/>
            <person name="Tettelin H."/>
            <person name="Glass J.I."/>
            <person name="Rusch D."/>
            <person name="Podicherti R."/>
            <person name="Tsui H.-C.T."/>
            <person name="Winkler M.E."/>
        </authorList>
    </citation>
    <scope>NUCLEOTIDE SEQUENCE</scope>
</reference>
<feature type="non-terminal residue" evidence="1">
    <location>
        <position position="240"/>
    </location>
</feature>
<dbReference type="EMBL" id="UINC01209777">
    <property type="protein sequence ID" value="SVE32940.1"/>
    <property type="molecule type" value="Genomic_DNA"/>
</dbReference>
<protein>
    <submittedName>
        <fullName evidence="1">Uncharacterized protein</fullName>
    </submittedName>
</protein>
<accession>A0A383CLL2</accession>